<dbReference type="PANTHER" id="PTHR37419:SF1">
    <property type="entry name" value="SERINE_THREONINE-PROTEIN KINASE TOXIN HIPA"/>
    <property type="match status" value="1"/>
</dbReference>
<dbReference type="AlphaFoldDB" id="C7MH82"/>
<evidence type="ECO:0000259" key="4">
    <source>
        <dbReference type="Pfam" id="PF07804"/>
    </source>
</evidence>
<gene>
    <name evidence="6" type="ordered locus">Bfae_27630</name>
</gene>
<feature type="domain" description="HipA-like C-terminal" evidence="4">
    <location>
        <begin position="142"/>
        <end position="367"/>
    </location>
</feature>
<keyword evidence="7" id="KW-1185">Reference proteome</keyword>
<evidence type="ECO:0000313" key="7">
    <source>
        <dbReference type="Proteomes" id="UP000001919"/>
    </source>
</evidence>
<dbReference type="Pfam" id="PF13657">
    <property type="entry name" value="Couple_hipA"/>
    <property type="match status" value="1"/>
</dbReference>
<dbReference type="GO" id="GO:0005829">
    <property type="term" value="C:cytosol"/>
    <property type="evidence" value="ECO:0007669"/>
    <property type="project" value="TreeGrafter"/>
</dbReference>
<evidence type="ECO:0000256" key="3">
    <source>
        <dbReference type="ARBA" id="ARBA00022777"/>
    </source>
</evidence>
<dbReference type="STRING" id="446465.Bfae_27630"/>
<protein>
    <submittedName>
        <fullName evidence="6">HipA domain-containing protein</fullName>
    </submittedName>
</protein>
<dbReference type="Pfam" id="PF07804">
    <property type="entry name" value="HipA_C"/>
    <property type="match status" value="1"/>
</dbReference>
<keyword evidence="3" id="KW-0418">Kinase</keyword>
<organism evidence="6 7">
    <name type="scientific">Brachybacterium faecium (strain ATCC 43885 / DSM 4810 / JCM 11609 / LMG 19847 / NBRC 14762 / NCIMB 9860 / 6-10)</name>
    <dbReference type="NCBI Taxonomy" id="446465"/>
    <lineage>
        <taxon>Bacteria</taxon>
        <taxon>Bacillati</taxon>
        <taxon>Actinomycetota</taxon>
        <taxon>Actinomycetes</taxon>
        <taxon>Micrococcales</taxon>
        <taxon>Dermabacteraceae</taxon>
        <taxon>Brachybacterium</taxon>
    </lineage>
</organism>
<dbReference type="NCBIfam" id="TIGR03071">
    <property type="entry name" value="couple_hipA"/>
    <property type="match status" value="1"/>
</dbReference>
<name>C7MH82_BRAFD</name>
<evidence type="ECO:0000256" key="2">
    <source>
        <dbReference type="ARBA" id="ARBA00022679"/>
    </source>
</evidence>
<dbReference type="InterPro" id="IPR012893">
    <property type="entry name" value="HipA-like_C"/>
</dbReference>
<evidence type="ECO:0000313" key="6">
    <source>
        <dbReference type="EMBL" id="ACU86530.1"/>
    </source>
</evidence>
<feature type="domain" description="HipA N-terminal subdomain 1" evidence="5">
    <location>
        <begin position="4"/>
        <end position="99"/>
    </location>
</feature>
<proteinExistence type="inferred from homology"/>
<dbReference type="HOGENOM" id="CLU_030167_1_0_11"/>
<accession>C7MH82</accession>
<dbReference type="KEGG" id="bfa:Bfae_27630"/>
<dbReference type="eggNOG" id="COG3550">
    <property type="taxonomic scope" value="Bacteria"/>
</dbReference>
<dbReference type="PANTHER" id="PTHR37419">
    <property type="entry name" value="SERINE/THREONINE-PROTEIN KINASE TOXIN HIPA"/>
    <property type="match status" value="1"/>
</dbReference>
<keyword evidence="2" id="KW-0808">Transferase</keyword>
<dbReference type="Proteomes" id="UP000001919">
    <property type="component" value="Chromosome"/>
</dbReference>
<sequence length="411" mass="44003">MKILHMVLDGHEVGQLIQDRHGATRVLTPPIDGAPRISIAFTPSDTPVKPALTRAYLAGLLPDNADVREAIAGRLGVSSESQFALIAKIGADCPGAIQFLDEAQLAGERSGRLVPISDAGIAARLKRLRAGQRDWGVPGEHWSLGGAQSKIALRREGGQWHQAEGLQATSHIIKPGIARFRSQALVEHVSLRALGHLGLSVAGSEFVYFDDEPAVVVERFDRIADDDGSLRRVHQEDLCQSTSTLPTNKYTVKAEDVVRVLRGGGATEGGVLEFVRACIANWVLAAPDAHAKNYSVFLGPAGVEALAPLYDVSTGLGYRDSSQLAMGFGGEKDIHKVTGRHLLAFARAVGVDGGDVLASAHEMASLMPMAFAVAMDGTPIDRSDDQAWLSETLERLATHCAHVLTMLERTR</sequence>
<evidence type="ECO:0000259" key="5">
    <source>
        <dbReference type="Pfam" id="PF13657"/>
    </source>
</evidence>
<dbReference type="InterPro" id="IPR017508">
    <property type="entry name" value="HipA_N1"/>
</dbReference>
<dbReference type="CDD" id="cd17808">
    <property type="entry name" value="HipA_Ec_like"/>
    <property type="match status" value="1"/>
</dbReference>
<dbReference type="EMBL" id="CP001643">
    <property type="protein sequence ID" value="ACU86530.1"/>
    <property type="molecule type" value="Genomic_DNA"/>
</dbReference>
<dbReference type="OrthoDB" id="3182374at2"/>
<comment type="similarity">
    <text evidence="1">Belongs to the HipA Ser/Thr kinase family.</text>
</comment>
<reference evidence="6 7" key="1">
    <citation type="journal article" date="2009" name="Stand. Genomic Sci.">
        <title>Complete genome sequence of Brachybacterium faecium type strain (Schefferle 6-10).</title>
        <authorList>
            <person name="Lapidus A."/>
            <person name="Pukall R."/>
            <person name="Labuttii K."/>
            <person name="Copeland A."/>
            <person name="Del Rio T.G."/>
            <person name="Nolan M."/>
            <person name="Chen F."/>
            <person name="Lucas S."/>
            <person name="Tice H."/>
            <person name="Cheng J.F."/>
            <person name="Bruce D."/>
            <person name="Goodwin L."/>
            <person name="Pitluck S."/>
            <person name="Rohde M."/>
            <person name="Goker M."/>
            <person name="Pati A."/>
            <person name="Ivanova N."/>
            <person name="Mavrommatis K."/>
            <person name="Chen A."/>
            <person name="Palaniappan K."/>
            <person name="D'haeseleer P."/>
            <person name="Chain P."/>
            <person name="Bristow J."/>
            <person name="Eisen J.A."/>
            <person name="Markowitz V."/>
            <person name="Hugenholtz P."/>
            <person name="Kyrpides N.C."/>
            <person name="Klenk H.P."/>
        </authorList>
    </citation>
    <scope>NUCLEOTIDE SEQUENCE [LARGE SCALE GENOMIC DNA]</scope>
    <source>
        <strain evidence="7">ATCC 43885 / DSM 4810 / JCM 11609 / LMG 19847 / NBRC 14762 / NCIMB 9860 / 6-10</strain>
    </source>
</reference>
<dbReference type="InterPro" id="IPR052028">
    <property type="entry name" value="HipA_Ser/Thr_kinase"/>
</dbReference>
<dbReference type="GO" id="GO:0004674">
    <property type="term" value="F:protein serine/threonine kinase activity"/>
    <property type="evidence" value="ECO:0007669"/>
    <property type="project" value="TreeGrafter"/>
</dbReference>
<evidence type="ECO:0000256" key="1">
    <source>
        <dbReference type="ARBA" id="ARBA00010164"/>
    </source>
</evidence>